<gene>
    <name evidence="2" type="ORF">SAMN05444695_11399</name>
</gene>
<dbReference type="AlphaFoldDB" id="A0A1G8PPN1"/>
<dbReference type="PRINTS" id="PR00455">
    <property type="entry name" value="HTHTETR"/>
</dbReference>
<evidence type="ECO:0000256" key="1">
    <source>
        <dbReference type="ARBA" id="ARBA00023125"/>
    </source>
</evidence>
<name>A0A1G8PPN1_9NOCA</name>
<keyword evidence="3" id="KW-1185">Reference proteome</keyword>
<dbReference type="InterPro" id="IPR001647">
    <property type="entry name" value="HTH_TetR"/>
</dbReference>
<dbReference type="GO" id="GO:0000976">
    <property type="term" value="F:transcription cis-regulatory region binding"/>
    <property type="evidence" value="ECO:0007669"/>
    <property type="project" value="TreeGrafter"/>
</dbReference>
<accession>A0A1G8PPN1</accession>
<dbReference type="SUPFAM" id="SSF48498">
    <property type="entry name" value="Tetracyclin repressor-like, C-terminal domain"/>
    <property type="match status" value="1"/>
</dbReference>
<dbReference type="SUPFAM" id="SSF46689">
    <property type="entry name" value="Homeodomain-like"/>
    <property type="match status" value="1"/>
</dbReference>
<dbReference type="InterPro" id="IPR009057">
    <property type="entry name" value="Homeodomain-like_sf"/>
</dbReference>
<dbReference type="Gene3D" id="1.10.357.10">
    <property type="entry name" value="Tetracycline Repressor, domain 2"/>
    <property type="match status" value="1"/>
</dbReference>
<dbReference type="InterPro" id="IPR036271">
    <property type="entry name" value="Tet_transcr_reg_TetR-rel_C_sf"/>
</dbReference>
<dbReference type="Pfam" id="PF00440">
    <property type="entry name" value="TetR_N"/>
    <property type="match status" value="1"/>
</dbReference>
<sequence length="206" mass="22537">MQPESSRSYRGRSAAERRADRRARFLEAGLIVFADKGYAQSTVTDVCAEAGLSRRQFYEEFSDRESLLVTIYDRIQADARAAIESALATGRTGSLDEIAATTMTAYVTAVGADPRRAKIAFVEIVGINEKIERHRLRQRLVWGELLEAVARSLEGARTPPGGYLLAGSAFIGAVNGLVHQWSLTEPRQPVADLVDILSTILVALLT</sequence>
<dbReference type="RefSeq" id="WP_072739466.1">
    <property type="nucleotide sequence ID" value="NZ_CP048813.1"/>
</dbReference>
<dbReference type="InterPro" id="IPR050109">
    <property type="entry name" value="HTH-type_TetR-like_transc_reg"/>
</dbReference>
<proteinExistence type="predicted"/>
<dbReference type="PANTHER" id="PTHR30055">
    <property type="entry name" value="HTH-TYPE TRANSCRIPTIONAL REGULATOR RUTR"/>
    <property type="match status" value="1"/>
</dbReference>
<dbReference type="OrthoDB" id="4331447at2"/>
<dbReference type="PROSITE" id="PS50977">
    <property type="entry name" value="HTH_TETR_2"/>
    <property type="match status" value="1"/>
</dbReference>
<dbReference type="GO" id="GO:0003700">
    <property type="term" value="F:DNA-binding transcription factor activity"/>
    <property type="evidence" value="ECO:0007669"/>
    <property type="project" value="TreeGrafter"/>
</dbReference>
<dbReference type="Proteomes" id="UP000183263">
    <property type="component" value="Unassembled WGS sequence"/>
</dbReference>
<dbReference type="EMBL" id="FNDN01000013">
    <property type="protein sequence ID" value="SDI94393.1"/>
    <property type="molecule type" value="Genomic_DNA"/>
</dbReference>
<dbReference type="PANTHER" id="PTHR30055:SF226">
    <property type="entry name" value="HTH-TYPE TRANSCRIPTIONAL REGULATOR PKSA"/>
    <property type="match status" value="1"/>
</dbReference>
<reference evidence="2 3" key="1">
    <citation type="submission" date="2016-10" db="EMBL/GenBank/DDBJ databases">
        <authorList>
            <person name="de Groot N.N."/>
        </authorList>
    </citation>
    <scope>NUCLEOTIDE SEQUENCE [LARGE SCALE GENOMIC DNA]</scope>
    <source>
        <strain evidence="2 3">DSM 44892</strain>
    </source>
</reference>
<evidence type="ECO:0000313" key="2">
    <source>
        <dbReference type="EMBL" id="SDI94393.1"/>
    </source>
</evidence>
<evidence type="ECO:0000313" key="3">
    <source>
        <dbReference type="Proteomes" id="UP000183263"/>
    </source>
</evidence>
<keyword evidence="1 2" id="KW-0238">DNA-binding</keyword>
<organism evidence="2 3">
    <name type="scientific">Rhodococcus triatomae</name>
    <dbReference type="NCBI Taxonomy" id="300028"/>
    <lineage>
        <taxon>Bacteria</taxon>
        <taxon>Bacillati</taxon>
        <taxon>Actinomycetota</taxon>
        <taxon>Actinomycetes</taxon>
        <taxon>Mycobacteriales</taxon>
        <taxon>Nocardiaceae</taxon>
        <taxon>Rhodococcus</taxon>
    </lineage>
</organism>
<protein>
    <submittedName>
        <fullName evidence="2">DNA-binding transcriptional regulator, AcrR family</fullName>
    </submittedName>
</protein>